<dbReference type="Gene3D" id="1.10.260.40">
    <property type="entry name" value="lambda repressor-like DNA-binding domains"/>
    <property type="match status" value="1"/>
</dbReference>
<dbReference type="InterPro" id="IPR050349">
    <property type="entry name" value="WD_LIS1/nudF_dynein_reg"/>
</dbReference>
<feature type="repeat" description="WD" evidence="3">
    <location>
        <begin position="700"/>
        <end position="731"/>
    </location>
</feature>
<dbReference type="InterPro" id="IPR027417">
    <property type="entry name" value="P-loop_NTPase"/>
</dbReference>
<dbReference type="SUPFAM" id="SSF52540">
    <property type="entry name" value="P-loop containing nucleoside triphosphate hydrolases"/>
    <property type="match status" value="1"/>
</dbReference>
<feature type="repeat" description="WD" evidence="3">
    <location>
        <begin position="815"/>
        <end position="856"/>
    </location>
</feature>
<dbReference type="PROSITE" id="PS00678">
    <property type="entry name" value="WD_REPEATS_1"/>
    <property type="match status" value="3"/>
</dbReference>
<dbReference type="PROSITE" id="PS50943">
    <property type="entry name" value="HTH_CROC1"/>
    <property type="match status" value="1"/>
</dbReference>
<dbReference type="Proteomes" id="UP000320481">
    <property type="component" value="Unassembled WGS sequence"/>
</dbReference>
<dbReference type="Pfam" id="PF13560">
    <property type="entry name" value="HTH_31"/>
    <property type="match status" value="1"/>
</dbReference>
<dbReference type="PANTHER" id="PTHR44129">
    <property type="entry name" value="WD REPEAT-CONTAINING PROTEIN POP1"/>
    <property type="match status" value="1"/>
</dbReference>
<dbReference type="EMBL" id="VOGW01000200">
    <property type="protein sequence ID" value="TWV29527.1"/>
    <property type="molecule type" value="Genomic_DNA"/>
</dbReference>
<dbReference type="SUPFAM" id="SSF82171">
    <property type="entry name" value="DPP6 N-terminal domain-like"/>
    <property type="match status" value="1"/>
</dbReference>
<feature type="repeat" description="WD" evidence="3">
    <location>
        <begin position="996"/>
        <end position="1032"/>
    </location>
</feature>
<dbReference type="Pfam" id="PF12894">
    <property type="entry name" value="ANAPC4_WD40"/>
    <property type="match status" value="1"/>
</dbReference>
<feature type="repeat" description="WD" evidence="3">
    <location>
        <begin position="607"/>
        <end position="648"/>
    </location>
</feature>
<feature type="compositionally biased region" description="Basic and acidic residues" evidence="4">
    <location>
        <begin position="376"/>
        <end position="390"/>
    </location>
</feature>
<dbReference type="GO" id="GO:0003677">
    <property type="term" value="F:DNA binding"/>
    <property type="evidence" value="ECO:0007669"/>
    <property type="project" value="InterPro"/>
</dbReference>
<evidence type="ECO:0000259" key="5">
    <source>
        <dbReference type="PROSITE" id="PS50943"/>
    </source>
</evidence>
<dbReference type="Pfam" id="PF20703">
    <property type="entry name" value="nSTAND1"/>
    <property type="match status" value="1"/>
</dbReference>
<feature type="repeat" description="WD" evidence="3">
    <location>
        <begin position="1033"/>
        <end position="1074"/>
    </location>
</feature>
<feature type="repeat" description="WD" evidence="3">
    <location>
        <begin position="1081"/>
        <end position="1105"/>
    </location>
</feature>
<accession>A0A5C6IN23</accession>
<dbReference type="SUPFAM" id="SSF47413">
    <property type="entry name" value="lambda repressor-like DNA-binding domains"/>
    <property type="match status" value="1"/>
</dbReference>
<keyword evidence="2" id="KW-0677">Repeat</keyword>
<evidence type="ECO:0000313" key="6">
    <source>
        <dbReference type="EMBL" id="TWV29527.1"/>
    </source>
</evidence>
<dbReference type="CDD" id="cd00200">
    <property type="entry name" value="WD40"/>
    <property type="match status" value="2"/>
</dbReference>
<dbReference type="InterPro" id="IPR019775">
    <property type="entry name" value="WD40_repeat_CS"/>
</dbReference>
<dbReference type="SMART" id="SM00530">
    <property type="entry name" value="HTH_XRE"/>
    <property type="match status" value="1"/>
</dbReference>
<feature type="repeat" description="WD" evidence="3">
    <location>
        <begin position="1114"/>
        <end position="1146"/>
    </location>
</feature>
<dbReference type="InterPro" id="IPR011047">
    <property type="entry name" value="Quinoprotein_ADH-like_sf"/>
</dbReference>
<feature type="repeat" description="WD" evidence="3">
    <location>
        <begin position="857"/>
        <end position="898"/>
    </location>
</feature>
<dbReference type="InterPro" id="IPR001680">
    <property type="entry name" value="WD40_rpt"/>
</dbReference>
<keyword evidence="7" id="KW-1185">Reference proteome</keyword>
<feature type="region of interest" description="Disordered" evidence="4">
    <location>
        <begin position="371"/>
        <end position="393"/>
    </location>
</feature>
<protein>
    <submittedName>
        <fullName evidence="6">Helix-turn-helix domain-containing protein</fullName>
    </submittedName>
</protein>
<evidence type="ECO:0000313" key="7">
    <source>
        <dbReference type="Proteomes" id="UP000320481"/>
    </source>
</evidence>
<dbReference type="Gene3D" id="3.40.50.300">
    <property type="entry name" value="P-loop containing nucleotide triphosphate hydrolases"/>
    <property type="match status" value="1"/>
</dbReference>
<evidence type="ECO:0000256" key="4">
    <source>
        <dbReference type="SAM" id="MobiDB-lite"/>
    </source>
</evidence>
<dbReference type="CDD" id="cd00093">
    <property type="entry name" value="HTH_XRE"/>
    <property type="match status" value="1"/>
</dbReference>
<feature type="region of interest" description="Disordered" evidence="4">
    <location>
        <begin position="81"/>
        <end position="102"/>
    </location>
</feature>
<name>A0A5C6IN23_9ACTN</name>
<dbReference type="PRINTS" id="PR01547">
    <property type="entry name" value="YEAST176DUF"/>
</dbReference>
<dbReference type="InterPro" id="IPR010982">
    <property type="entry name" value="Lambda_DNA-bd_dom_sf"/>
</dbReference>
<evidence type="ECO:0000256" key="3">
    <source>
        <dbReference type="PROSITE-ProRule" id="PRU00221"/>
    </source>
</evidence>
<dbReference type="InterPro" id="IPR015943">
    <property type="entry name" value="WD40/YVTN_repeat-like_dom_sf"/>
</dbReference>
<dbReference type="Pfam" id="PF00400">
    <property type="entry name" value="WD40"/>
    <property type="match status" value="8"/>
</dbReference>
<keyword evidence="1 3" id="KW-0853">WD repeat</keyword>
<evidence type="ECO:0000256" key="1">
    <source>
        <dbReference type="ARBA" id="ARBA00022574"/>
    </source>
</evidence>
<reference evidence="6" key="1">
    <citation type="journal article" date="2019" name="Microbiol. Resour. Announc.">
        <title>Draft Genomic Sequences of Streptomyces misionensis and Streptomyces albidoflavus, bacteria applied for phytopathogen biocontrol.</title>
        <authorList>
            <person name="Pylro V."/>
            <person name="Dias A."/>
            <person name="Andreote F."/>
            <person name="Varani A."/>
            <person name="Andreote C."/>
            <person name="Bernardo E."/>
            <person name="Martins T."/>
        </authorList>
    </citation>
    <scope>NUCLEOTIDE SEQUENCE [LARGE SCALE GENOMIC DNA]</scope>
    <source>
        <strain evidence="6">66</strain>
    </source>
</reference>
<feature type="repeat" description="WD" evidence="3">
    <location>
        <begin position="732"/>
        <end position="773"/>
    </location>
</feature>
<dbReference type="PRINTS" id="PR00320">
    <property type="entry name" value="GPROTEINBRPT"/>
</dbReference>
<dbReference type="PROSITE" id="PS50082">
    <property type="entry name" value="WD_REPEATS_2"/>
    <property type="match status" value="10"/>
</dbReference>
<dbReference type="Gene3D" id="2.130.10.10">
    <property type="entry name" value="YVTN repeat-like/Quinoprotein amine dehydrogenase"/>
    <property type="match status" value="4"/>
</dbReference>
<evidence type="ECO:0000256" key="2">
    <source>
        <dbReference type="ARBA" id="ARBA00022737"/>
    </source>
</evidence>
<dbReference type="SMART" id="SM00320">
    <property type="entry name" value="WD40"/>
    <property type="match status" value="13"/>
</dbReference>
<feature type="repeat" description="WD" evidence="3">
    <location>
        <begin position="780"/>
        <end position="814"/>
    </location>
</feature>
<gene>
    <name evidence="6" type="ORF">FRZ03_37665</name>
</gene>
<dbReference type="PROSITE" id="PS50294">
    <property type="entry name" value="WD_REPEATS_REGION"/>
    <property type="match status" value="7"/>
</dbReference>
<dbReference type="InterPro" id="IPR049052">
    <property type="entry name" value="nSTAND1"/>
</dbReference>
<proteinExistence type="predicted"/>
<dbReference type="RefSeq" id="WP_146469646.1">
    <property type="nucleotide sequence ID" value="NZ_VOGW01000200.1"/>
</dbReference>
<feature type="domain" description="HTH cro/C1-type" evidence="5">
    <location>
        <begin position="22"/>
        <end position="77"/>
    </location>
</feature>
<sequence length="1190" mass="126819">MGRPESALDPASGPVQSFAFELRKLRQEAGGLTYRAMARRTPYSPATLSRAAAGEHLPSLAVALAYAQACGADPAEWERRWREAERQATAAPPRDQDDPSPYRGLARYETDDRHLFFGRDQLTARLAERVLTHRLVAVVGPSGSGKSSLLRAGLIPRLQSEEPPERRPAAIRILTPGPHPMSAHATVGQASRGPGDTVVLVDQFEELFTLCADPAERQAYLDLLLTALRPEHRLRVVIVMRTDFFGHCARHPALAAALSEATLLVGPMTPAELRRAVVGPATATGLIVERQLTARIVEEASGKPGGLPLMSHALLETWRRRSGRTLTLAGYEAPGGLQGALSRTAEDLYARLSAAQADRARKILLRLVTPGQGTQDTRRPADREELRTDGSSDTDEVLEQLVRARLVTVDGSTVHLAHEAILTAWPRLRNWIDEARERLRVHRLLTEAARVWDALDRDPGALYRGVRLVTAEEVFDSPEAEGELTPLERDFLVSSVTARDREQRMAAVTTLRLRRLTVLLSVLLAVAVTAGLIAWNQYRSSERRRQEAVTAQRTARSRELAAESSALLRNDPDLASLLAVQAYRLDPTAEATASLYAAAALPLRHRLTGHTAPVDAVVFAPGGRTVAGVGSDGRVRVWDAATGEVRAAFRASDGAVRAVAYRPDGRLLAVTNTRGTLLLTDLTKGRVRTTAVRGRAEGPVVFAPGGRTVAGVGYDGRIRVWDAATGEVRAAFRASDGAVRAVAYRPDGRVLAVANADGTIRLHDLSGGRTRAWTISHATVTSMAFSPDGRLLAVGDLDGSVRLTDTGTGARQALLAGHTGPVYTMSFSPDGRVLATAGADDTARLWDASTGKSRAVLTGHRDSVSSLSFSPDGGTLATGSRDRTVRLWQASTARPDTTRTGSATISSLAFGEDGRTLAIGDVSGAVRVRDAGARPVRRARRPRSAPAGTGSVVAVGRGPDGRIMAALTSGDARTVRLWDPTGRTLRTVVRQRPVADTVLAAAISPDGRTLATGGTGTTVRLWDVATGRCRTVLTGATDVIVALAFGRDGHTLVSADADGAVRLWDPASGRAMAVLADQAVSVAPSADGSLLATGHTDGTIRVWDVAAHAVRAAFWDRRTAVTALAFSPDRRALAAGGVDGTVQVWKPALPGPAETIDSVCRALHRDFTPQERLQYVRGGPQPSACTGRGG</sequence>
<dbReference type="AlphaFoldDB" id="A0A5C6IN23"/>
<dbReference type="InterPro" id="IPR024977">
    <property type="entry name" value="Apc4-like_WD40_dom"/>
</dbReference>
<dbReference type="InterPro" id="IPR020472">
    <property type="entry name" value="WD40_PAC1"/>
</dbReference>
<organism evidence="6 7">
    <name type="scientific">Streptomyces misionensis</name>
    <dbReference type="NCBI Taxonomy" id="67331"/>
    <lineage>
        <taxon>Bacteria</taxon>
        <taxon>Bacillati</taxon>
        <taxon>Actinomycetota</taxon>
        <taxon>Actinomycetes</taxon>
        <taxon>Kitasatosporales</taxon>
        <taxon>Streptomycetaceae</taxon>
        <taxon>Streptomyces</taxon>
    </lineage>
</organism>
<dbReference type="SUPFAM" id="SSF50998">
    <property type="entry name" value="Quinoprotein alcohol dehydrogenase-like"/>
    <property type="match status" value="1"/>
</dbReference>
<comment type="caution">
    <text evidence="6">The sequence shown here is derived from an EMBL/GenBank/DDBJ whole genome shotgun (WGS) entry which is preliminary data.</text>
</comment>
<dbReference type="InterPro" id="IPR001387">
    <property type="entry name" value="Cro/C1-type_HTH"/>
</dbReference>